<evidence type="ECO:0008006" key="3">
    <source>
        <dbReference type="Google" id="ProtNLM"/>
    </source>
</evidence>
<sequence>MRMSRISSRGRLPKIRKISALRLALLTTLTGLLVMFAFSGCSLLHKEQAGGPLSHEINEQEDVVYSHGYTIKNLDRLDEFMERRSGSLRLIQYTPEGGPIYKELRYKGGKLVIAYDTTEDDFGPKETGTFVCTALNREDESTVLKYTLTGCEGEYPETALLWIGFELSEMDDFGFVLKYGVNLRNEINTIQEKLVKDLQDGSVAEADHFKLSHGQLQKIFRELVLANYMHDKTLTGSCNIKPSVSYELQIDINNHELQFAWSECDQSADGKEMTALARYIIGMVQEEKLYKELPDIRGYYE</sequence>
<name>A0ABN8GFM8_9BACL</name>
<accession>A0ABN8GFM8</accession>
<evidence type="ECO:0000313" key="2">
    <source>
        <dbReference type="Proteomes" id="UP000838324"/>
    </source>
</evidence>
<keyword evidence="2" id="KW-1185">Reference proteome</keyword>
<protein>
    <recommendedName>
        <fullName evidence="3">DUF4362 domain-containing protein</fullName>
    </recommendedName>
</protein>
<organism evidence="1 2">
    <name type="scientific">Paenibacillus auburnensis</name>
    <dbReference type="NCBI Taxonomy" id="2905649"/>
    <lineage>
        <taxon>Bacteria</taxon>
        <taxon>Bacillati</taxon>
        <taxon>Bacillota</taxon>
        <taxon>Bacilli</taxon>
        <taxon>Bacillales</taxon>
        <taxon>Paenibacillaceae</taxon>
        <taxon>Paenibacillus</taxon>
    </lineage>
</organism>
<proteinExistence type="predicted"/>
<dbReference type="Proteomes" id="UP000838324">
    <property type="component" value="Unassembled WGS sequence"/>
</dbReference>
<gene>
    <name evidence="1" type="ORF">PAECIP111892_02615</name>
</gene>
<dbReference type="RefSeq" id="WP_236333663.1">
    <property type="nucleotide sequence ID" value="NZ_CAKMMG010000002.1"/>
</dbReference>
<dbReference type="EMBL" id="CAKMMG010000002">
    <property type="protein sequence ID" value="CAH1205041.1"/>
    <property type="molecule type" value="Genomic_DNA"/>
</dbReference>
<reference evidence="1" key="1">
    <citation type="submission" date="2022-01" db="EMBL/GenBank/DDBJ databases">
        <authorList>
            <person name="Criscuolo A."/>
        </authorList>
    </citation>
    <scope>NUCLEOTIDE SEQUENCE</scope>
    <source>
        <strain evidence="1">CIP111892</strain>
    </source>
</reference>
<comment type="caution">
    <text evidence="1">The sequence shown here is derived from an EMBL/GenBank/DDBJ whole genome shotgun (WGS) entry which is preliminary data.</text>
</comment>
<dbReference type="InterPro" id="IPR025372">
    <property type="entry name" value="DUF4362"/>
</dbReference>
<evidence type="ECO:0000313" key="1">
    <source>
        <dbReference type="EMBL" id="CAH1205041.1"/>
    </source>
</evidence>
<dbReference type="Pfam" id="PF14275">
    <property type="entry name" value="DUF4362"/>
    <property type="match status" value="1"/>
</dbReference>